<keyword evidence="6" id="KW-0283">Flagellar rotation</keyword>
<keyword evidence="4" id="KW-1003">Cell membrane</keyword>
<evidence type="ECO:0000256" key="3">
    <source>
        <dbReference type="ARBA" id="ARBA00022448"/>
    </source>
</evidence>
<accession>A0ABX0WWZ9</accession>
<evidence type="ECO:0000256" key="9">
    <source>
        <dbReference type="SAM" id="Phobius"/>
    </source>
</evidence>
<dbReference type="InterPro" id="IPR047055">
    <property type="entry name" value="MotA-like"/>
</dbReference>
<proteinExistence type="inferred from homology"/>
<dbReference type="InterPro" id="IPR002898">
    <property type="entry name" value="MotA_ExbB_proton_chnl"/>
</dbReference>
<evidence type="ECO:0000256" key="6">
    <source>
        <dbReference type="ARBA" id="ARBA00022779"/>
    </source>
</evidence>
<evidence type="ECO:0000313" key="12">
    <source>
        <dbReference type="Proteomes" id="UP000556869"/>
    </source>
</evidence>
<dbReference type="InterPro" id="IPR000540">
    <property type="entry name" value="Flag_MotA_CS"/>
</dbReference>
<evidence type="ECO:0000256" key="5">
    <source>
        <dbReference type="ARBA" id="ARBA00022692"/>
    </source>
</evidence>
<keyword evidence="5 9" id="KW-0812">Transmembrane</keyword>
<reference evidence="11 12" key="1">
    <citation type="submission" date="2020-03" db="EMBL/GenBank/DDBJ databases">
        <title>Genomic Encyclopedia of Type Strains, Phase IV (KMG-IV): sequencing the most valuable type-strain genomes for metagenomic binning, comparative biology and taxonomic classification.</title>
        <authorList>
            <person name="Goeker M."/>
        </authorList>
    </citation>
    <scope>NUCLEOTIDE SEQUENCE [LARGE SCALE GENOMIC DNA]</scope>
    <source>
        <strain evidence="11 12">DSM 18888</strain>
    </source>
</reference>
<feature type="transmembrane region" description="Helical" evidence="9">
    <location>
        <begin position="55"/>
        <end position="73"/>
    </location>
</feature>
<comment type="caution">
    <text evidence="11">The sequence shown here is derived from an EMBL/GenBank/DDBJ whole genome shotgun (WGS) entry which is preliminary data.</text>
</comment>
<gene>
    <name evidence="11" type="ORF">GGR96_000950</name>
</gene>
<evidence type="ECO:0000256" key="1">
    <source>
        <dbReference type="ARBA" id="ARBA00004651"/>
    </source>
</evidence>
<comment type="similarity">
    <text evidence="2">Belongs to the MotA family.</text>
</comment>
<dbReference type="PANTHER" id="PTHR30433:SF2">
    <property type="entry name" value="MOTILITY PROTEIN A"/>
    <property type="match status" value="1"/>
</dbReference>
<feature type="transmembrane region" description="Helical" evidence="9">
    <location>
        <begin position="26"/>
        <end position="49"/>
    </location>
</feature>
<sequence>MSPALLGTDAFDELVLRPDFKTDMDIATLIGIIAGMGVIFGAILMGGSLDSFVDLPSVMVVFGGTAAATLIKFPMRDVVKSLKIGIGIAFKNPKEDPLSIYEKAIELAGIVRKNGLLGLESVEVENEIMARGIRMCVDGHSGEVIRSSISSEVEKSIQNDELGELMFRGIGDTAPAFGMIGTLVGLVQMLANLSDPDAIGPAMAIAMLTTFYGAVLANLIALPVADKLALKVDRLKNTKQLIIESVVQIQASQSPMVMKEILGPYLPGGIPADPEDGGA</sequence>
<evidence type="ECO:0000256" key="2">
    <source>
        <dbReference type="ARBA" id="ARBA00008038"/>
    </source>
</evidence>
<keyword evidence="3" id="KW-0813">Transport</keyword>
<protein>
    <submittedName>
        <fullName evidence="11">Chemotaxis protein MotA</fullName>
    </submittedName>
</protein>
<keyword evidence="7 9" id="KW-1133">Transmembrane helix</keyword>
<name>A0ABX0WWZ9_9PROT</name>
<dbReference type="Pfam" id="PF01618">
    <property type="entry name" value="MotA_ExbB"/>
    <property type="match status" value="1"/>
</dbReference>
<dbReference type="EMBL" id="JAATJD010000001">
    <property type="protein sequence ID" value="NJB73878.1"/>
    <property type="molecule type" value="Genomic_DNA"/>
</dbReference>
<dbReference type="Proteomes" id="UP000556869">
    <property type="component" value="Unassembled WGS sequence"/>
</dbReference>
<dbReference type="PROSITE" id="PS01307">
    <property type="entry name" value="MOTA"/>
    <property type="match status" value="1"/>
</dbReference>
<dbReference type="PANTHER" id="PTHR30433">
    <property type="entry name" value="CHEMOTAXIS PROTEIN MOTA"/>
    <property type="match status" value="1"/>
</dbReference>
<evidence type="ECO:0000256" key="8">
    <source>
        <dbReference type="ARBA" id="ARBA00023136"/>
    </source>
</evidence>
<comment type="subcellular location">
    <subcellularLocation>
        <location evidence="1">Cell membrane</location>
        <topology evidence="1">Multi-pass membrane protein</topology>
    </subcellularLocation>
</comment>
<feature type="transmembrane region" description="Helical" evidence="9">
    <location>
        <begin position="203"/>
        <end position="225"/>
    </location>
</feature>
<evidence type="ECO:0000256" key="7">
    <source>
        <dbReference type="ARBA" id="ARBA00022989"/>
    </source>
</evidence>
<feature type="transmembrane region" description="Helical" evidence="9">
    <location>
        <begin position="174"/>
        <end position="191"/>
    </location>
</feature>
<dbReference type="RefSeq" id="WP_083996944.1">
    <property type="nucleotide sequence ID" value="NZ_BAAAEQ010000001.1"/>
</dbReference>
<keyword evidence="8 9" id="KW-0472">Membrane</keyword>
<feature type="domain" description="MotA/TolQ/ExbB proton channel" evidence="10">
    <location>
        <begin position="123"/>
        <end position="237"/>
    </location>
</feature>
<keyword evidence="12" id="KW-1185">Reference proteome</keyword>
<evidence type="ECO:0000256" key="4">
    <source>
        <dbReference type="ARBA" id="ARBA00022475"/>
    </source>
</evidence>
<organism evidence="11 12">
    <name type="scientific">Thalassospira tepidiphila</name>
    <dbReference type="NCBI Taxonomy" id="393657"/>
    <lineage>
        <taxon>Bacteria</taxon>
        <taxon>Pseudomonadati</taxon>
        <taxon>Pseudomonadota</taxon>
        <taxon>Alphaproteobacteria</taxon>
        <taxon>Rhodospirillales</taxon>
        <taxon>Thalassospiraceae</taxon>
        <taxon>Thalassospira</taxon>
    </lineage>
</organism>
<evidence type="ECO:0000259" key="10">
    <source>
        <dbReference type="Pfam" id="PF01618"/>
    </source>
</evidence>
<evidence type="ECO:0000313" key="11">
    <source>
        <dbReference type="EMBL" id="NJB73878.1"/>
    </source>
</evidence>